<dbReference type="OrthoDB" id="8617654at2"/>
<dbReference type="FunFam" id="1.10.10.60:FF:000034">
    <property type="entry name" value="HTH-type transcriptional repressor FabR"/>
    <property type="match status" value="1"/>
</dbReference>
<keyword evidence="1" id="KW-0805">Transcription regulation</keyword>
<dbReference type="NCBIfam" id="NF008402">
    <property type="entry name" value="PRK11202.1"/>
    <property type="match status" value="1"/>
</dbReference>
<protein>
    <submittedName>
        <fullName evidence="6">Transcriptional regulator, TetR family</fullName>
    </submittedName>
</protein>
<dbReference type="eggNOG" id="COG1309">
    <property type="taxonomic scope" value="Bacteria"/>
</dbReference>
<dbReference type="InterPro" id="IPR009057">
    <property type="entry name" value="Homeodomain-like_sf"/>
</dbReference>
<dbReference type="Proteomes" id="UP000000639">
    <property type="component" value="Chromosome"/>
</dbReference>
<dbReference type="PANTHER" id="PTHR47752">
    <property type="entry name" value="HTH-TYPE TRANSCRIPTIONAL REPRESSOR FABR"/>
    <property type="match status" value="1"/>
</dbReference>
<dbReference type="HOGENOM" id="CLU_081861_0_0_6"/>
<dbReference type="SUPFAM" id="SSF46689">
    <property type="entry name" value="Homeodomain-like"/>
    <property type="match status" value="1"/>
</dbReference>
<dbReference type="KEGG" id="pin:Ping_1493"/>
<evidence type="ECO:0000259" key="5">
    <source>
        <dbReference type="PROSITE" id="PS50977"/>
    </source>
</evidence>
<dbReference type="PANTHER" id="PTHR47752:SF1">
    <property type="entry name" value="HTH-TYPE TRANSCRIPTIONAL REPRESSOR FABR"/>
    <property type="match status" value="1"/>
</dbReference>
<dbReference type="STRING" id="357804.Ping_1493"/>
<accession>A1SUZ3</accession>
<dbReference type="AlphaFoldDB" id="A1SUZ3"/>
<gene>
    <name evidence="6" type="ordered locus">Ping_1493</name>
</gene>
<dbReference type="Pfam" id="PF00440">
    <property type="entry name" value="TetR_N"/>
    <property type="match status" value="1"/>
</dbReference>
<evidence type="ECO:0000256" key="2">
    <source>
        <dbReference type="ARBA" id="ARBA00023125"/>
    </source>
</evidence>
<feature type="DNA-binding region" description="H-T-H motif" evidence="4">
    <location>
        <begin position="34"/>
        <end position="53"/>
    </location>
</feature>
<sequence>MSSIRAQQKEKTRRLLIDAAFAQLSAERSFSNLSLREVTKAAGLSPNSFYRHFSDMEELGLILINEVGLVLKQLRSQARLRIKKGGSAVKISVLTFMEFIEQYANIFRLLLQERAGASTAFRTALSREIDSFTMVLCGYLQQANKLNAESAYLQANATIIIVFSAGAEALDVDQKRRDDLTKRTILQLQMIDKGSLEMNLSR</sequence>
<evidence type="ECO:0000256" key="4">
    <source>
        <dbReference type="PROSITE-ProRule" id="PRU00335"/>
    </source>
</evidence>
<name>A1SUZ3_PSYIN</name>
<keyword evidence="2 4" id="KW-0238">DNA-binding</keyword>
<organism evidence="6 7">
    <name type="scientific">Psychromonas ingrahamii (strain DSM 17664 / CCUG 51855 / 37)</name>
    <dbReference type="NCBI Taxonomy" id="357804"/>
    <lineage>
        <taxon>Bacteria</taxon>
        <taxon>Pseudomonadati</taxon>
        <taxon>Pseudomonadota</taxon>
        <taxon>Gammaproteobacteria</taxon>
        <taxon>Alteromonadales</taxon>
        <taxon>Psychromonadaceae</taxon>
        <taxon>Psychromonas</taxon>
    </lineage>
</organism>
<dbReference type="Gene3D" id="1.10.10.60">
    <property type="entry name" value="Homeodomain-like"/>
    <property type="match status" value="1"/>
</dbReference>
<feature type="domain" description="HTH tetR-type" evidence="5">
    <location>
        <begin position="11"/>
        <end position="71"/>
    </location>
</feature>
<reference evidence="6 7" key="1">
    <citation type="submission" date="2007-01" db="EMBL/GenBank/DDBJ databases">
        <title>Complete sequence of Psychromonas ingrahamii 37.</title>
        <authorList>
            <consortium name="US DOE Joint Genome Institute"/>
            <person name="Copeland A."/>
            <person name="Lucas S."/>
            <person name="Lapidus A."/>
            <person name="Barry K."/>
            <person name="Detter J.C."/>
            <person name="Glavina del Rio T."/>
            <person name="Hammon N."/>
            <person name="Israni S."/>
            <person name="Dalin E."/>
            <person name="Tice H."/>
            <person name="Pitluck S."/>
            <person name="Thompson L.S."/>
            <person name="Brettin T."/>
            <person name="Bruce D."/>
            <person name="Han C."/>
            <person name="Tapia R."/>
            <person name="Schmutz J."/>
            <person name="Larimer F."/>
            <person name="Land M."/>
            <person name="Hauser L."/>
            <person name="Kyrpides N."/>
            <person name="Ivanova N."/>
            <person name="Staley J."/>
            <person name="Richardson P."/>
        </authorList>
    </citation>
    <scope>NUCLEOTIDE SEQUENCE [LARGE SCALE GENOMIC DNA]</scope>
    <source>
        <strain evidence="6 7">37</strain>
    </source>
</reference>
<evidence type="ECO:0000256" key="1">
    <source>
        <dbReference type="ARBA" id="ARBA00023015"/>
    </source>
</evidence>
<dbReference type="GO" id="GO:0003677">
    <property type="term" value="F:DNA binding"/>
    <property type="evidence" value="ECO:0007669"/>
    <property type="project" value="UniProtKB-UniRule"/>
</dbReference>
<dbReference type="InterPro" id="IPR050692">
    <property type="entry name" value="HTH_transcr_repressor_FabR"/>
</dbReference>
<dbReference type="EMBL" id="CP000510">
    <property type="protein sequence ID" value="ABM03308.1"/>
    <property type="molecule type" value="Genomic_DNA"/>
</dbReference>
<dbReference type="InterPro" id="IPR001647">
    <property type="entry name" value="HTH_TetR"/>
</dbReference>
<proteinExistence type="predicted"/>
<evidence type="ECO:0000313" key="7">
    <source>
        <dbReference type="Proteomes" id="UP000000639"/>
    </source>
</evidence>
<evidence type="ECO:0000256" key="3">
    <source>
        <dbReference type="ARBA" id="ARBA00023163"/>
    </source>
</evidence>
<dbReference type="RefSeq" id="WP_011769868.1">
    <property type="nucleotide sequence ID" value="NC_008709.1"/>
</dbReference>
<keyword evidence="3" id="KW-0804">Transcription</keyword>
<dbReference type="PROSITE" id="PS50977">
    <property type="entry name" value="HTH_TETR_2"/>
    <property type="match status" value="1"/>
</dbReference>
<evidence type="ECO:0000313" key="6">
    <source>
        <dbReference type="EMBL" id="ABM03308.1"/>
    </source>
</evidence>
<keyword evidence="7" id="KW-1185">Reference proteome</keyword>
<dbReference type="Gene3D" id="1.10.357.10">
    <property type="entry name" value="Tetracycline Repressor, domain 2"/>
    <property type="match status" value="1"/>
</dbReference>